<organism evidence="6 7">
    <name type="scientific">Rhynchophorus ferrugineus</name>
    <name type="common">Red palm weevil</name>
    <name type="synonym">Curculio ferrugineus</name>
    <dbReference type="NCBI Taxonomy" id="354439"/>
    <lineage>
        <taxon>Eukaryota</taxon>
        <taxon>Metazoa</taxon>
        <taxon>Ecdysozoa</taxon>
        <taxon>Arthropoda</taxon>
        <taxon>Hexapoda</taxon>
        <taxon>Insecta</taxon>
        <taxon>Pterygota</taxon>
        <taxon>Neoptera</taxon>
        <taxon>Endopterygota</taxon>
        <taxon>Coleoptera</taxon>
        <taxon>Polyphaga</taxon>
        <taxon>Cucujiformia</taxon>
        <taxon>Curculionidae</taxon>
        <taxon>Dryophthorinae</taxon>
        <taxon>Rhynchophorus</taxon>
    </lineage>
</organism>
<evidence type="ECO:0000313" key="7">
    <source>
        <dbReference type="Proteomes" id="UP000625711"/>
    </source>
</evidence>
<dbReference type="PANTHER" id="PTHR22977">
    <property type="entry name" value="COX ASSEMBLY MITOCHONDRIAL PROTEIN"/>
    <property type="match status" value="1"/>
</dbReference>
<keyword evidence="7" id="KW-1185">Reference proteome</keyword>
<evidence type="ECO:0000256" key="3">
    <source>
        <dbReference type="ARBA" id="ARBA00023128"/>
    </source>
</evidence>
<evidence type="ECO:0000256" key="2">
    <source>
        <dbReference type="ARBA" id="ARBA00007347"/>
    </source>
</evidence>
<comment type="caution">
    <text evidence="6">The sequence shown here is derived from an EMBL/GenBank/DDBJ whole genome shotgun (WGS) entry which is preliminary data.</text>
</comment>
<gene>
    <name evidence="6" type="ORF">GWI33_003344</name>
</gene>
<dbReference type="Pfam" id="PF08583">
    <property type="entry name" value="Cmc1"/>
    <property type="match status" value="1"/>
</dbReference>
<evidence type="ECO:0000256" key="4">
    <source>
        <dbReference type="ARBA" id="ARBA00023157"/>
    </source>
</evidence>
<accession>A0A834MM20</accession>
<proteinExistence type="inferred from homology"/>
<dbReference type="GO" id="GO:0005739">
    <property type="term" value="C:mitochondrion"/>
    <property type="evidence" value="ECO:0007669"/>
    <property type="project" value="UniProtKB-SubCell"/>
</dbReference>
<evidence type="ECO:0000256" key="1">
    <source>
        <dbReference type="ARBA" id="ARBA00004173"/>
    </source>
</evidence>
<evidence type="ECO:0000313" key="6">
    <source>
        <dbReference type="EMBL" id="KAF7287701.1"/>
    </source>
</evidence>
<evidence type="ECO:0000256" key="5">
    <source>
        <dbReference type="RuleBase" id="RU364104"/>
    </source>
</evidence>
<protein>
    <recommendedName>
        <fullName evidence="5">COX assembly mitochondrial protein</fullName>
    </recommendedName>
</protein>
<dbReference type="AlphaFoldDB" id="A0A834MM20"/>
<dbReference type="PROSITE" id="PS51808">
    <property type="entry name" value="CHCH"/>
    <property type="match status" value="1"/>
</dbReference>
<comment type="similarity">
    <text evidence="2 5">Belongs to the CMC family.</text>
</comment>
<dbReference type="OrthoDB" id="532630at2759"/>
<dbReference type="Proteomes" id="UP000625711">
    <property type="component" value="Unassembled WGS sequence"/>
</dbReference>
<comment type="subcellular location">
    <subcellularLocation>
        <location evidence="1 5">Mitochondrion</location>
    </subcellularLocation>
</comment>
<dbReference type="PANTHER" id="PTHR22977:SF1">
    <property type="entry name" value="COX ASSEMBLY MITOCHONDRIAL PROTEIN 2 HOMOLOG"/>
    <property type="match status" value="1"/>
</dbReference>
<keyword evidence="3 5" id="KW-0496">Mitochondrion</keyword>
<keyword evidence="4" id="KW-1015">Disulfide bond</keyword>
<name>A0A834MM20_RHYFE</name>
<dbReference type="EMBL" id="JAACXV010000003">
    <property type="protein sequence ID" value="KAF7287701.1"/>
    <property type="molecule type" value="Genomic_DNA"/>
</dbReference>
<sequence>MHTDLSPHLHTSECNELIRLLKLCHSDHPMLKFFGKCNAEDRVMRKCLKEERLERRRINYEKSLERKAKIKMLSEKSNKESL</sequence>
<dbReference type="InterPro" id="IPR013892">
    <property type="entry name" value="Cyt_c_biogenesis_Cmc1-like"/>
</dbReference>
<reference evidence="6" key="1">
    <citation type="submission" date="2020-08" db="EMBL/GenBank/DDBJ databases">
        <title>Genome sequencing and assembly of the red palm weevil Rhynchophorus ferrugineus.</title>
        <authorList>
            <person name="Dias G.B."/>
            <person name="Bergman C.M."/>
            <person name="Manee M."/>
        </authorList>
    </citation>
    <scope>NUCLEOTIDE SEQUENCE</scope>
    <source>
        <strain evidence="6">AA-2017</strain>
        <tissue evidence="6">Whole larva</tissue>
    </source>
</reference>